<keyword evidence="2" id="KW-1133">Transmembrane helix</keyword>
<dbReference type="Gene3D" id="2.120.10.30">
    <property type="entry name" value="TolB, C-terminal domain"/>
    <property type="match status" value="1"/>
</dbReference>
<feature type="transmembrane region" description="Helical" evidence="2">
    <location>
        <begin position="437"/>
        <end position="461"/>
    </location>
</feature>
<sequence length="466" mass="51186">MSALSHNCSTTVWASNATTIAGSPAGIAGFNSTLLYYPQAMMVGTNDSIYVMDCYTYCRMQLFYPGSQLGTTIINGTIGTGLNQFSSSVTSINIDVSGNIYILSSRNPRVTKWAPGASTGIVVAGNNGQGDSLNKLNTPGDIFVEPNTSYIWIADTYNNRIVKWMNTSTAILVAGETTHGLQANQLYKPQGLFVDTSDSNTLYVADTYNHRIQKWLYGASNGTTVAGISGLSGPDLNRLFYPMSVTMDKNKSLYIVDNANSRIVLWLLRATTGIVLAGSPAGGVLPSLLQRPLNMKLDSTGAFIVNDWRNNRIQRFPVLCSPNTTSSSTTSVSTNSTSVAATLQNTTMVVPLTTNNLTTSAILICIILAILISLVFLFIVLTDKTCYTIAMIPVTNSYFAGFIFTLILFWMTIFILYNDLQQIYYQDLFCNFRDYMCYVICFALIYSYFLQTIHSYLIVIYPTGLF</sequence>
<feature type="transmembrane region" description="Helical" evidence="2">
    <location>
        <begin position="397"/>
        <end position="417"/>
    </location>
</feature>
<dbReference type="EMBL" id="CAJOAZ010004439">
    <property type="protein sequence ID" value="CAF4059300.1"/>
    <property type="molecule type" value="Genomic_DNA"/>
</dbReference>
<reference evidence="3" key="1">
    <citation type="submission" date="2021-02" db="EMBL/GenBank/DDBJ databases">
        <authorList>
            <person name="Nowell W R."/>
        </authorList>
    </citation>
    <scope>NUCLEOTIDE SEQUENCE</scope>
</reference>
<dbReference type="InterPro" id="IPR001258">
    <property type="entry name" value="NHL_repeat"/>
</dbReference>
<dbReference type="Gene3D" id="2.40.10.500">
    <property type="match status" value="1"/>
</dbReference>
<accession>A0A819SGC1</accession>
<protein>
    <recommendedName>
        <fullName evidence="5">NHL repeat containing protein-like protein</fullName>
    </recommendedName>
</protein>
<comment type="caution">
    <text evidence="3">The sequence shown here is derived from an EMBL/GenBank/DDBJ whole genome shotgun (WGS) entry which is preliminary data.</text>
</comment>
<dbReference type="AlphaFoldDB" id="A0A819SGC1"/>
<proteinExistence type="predicted"/>
<dbReference type="Proteomes" id="UP000663844">
    <property type="component" value="Unassembled WGS sequence"/>
</dbReference>
<dbReference type="PANTHER" id="PTHR24104:SF25">
    <property type="entry name" value="PROTEIN LIN-41"/>
    <property type="match status" value="1"/>
</dbReference>
<gene>
    <name evidence="3" type="ORF">OXD698_LOCUS33023</name>
</gene>
<organism evidence="3 4">
    <name type="scientific">Adineta steineri</name>
    <dbReference type="NCBI Taxonomy" id="433720"/>
    <lineage>
        <taxon>Eukaryota</taxon>
        <taxon>Metazoa</taxon>
        <taxon>Spiralia</taxon>
        <taxon>Gnathifera</taxon>
        <taxon>Rotifera</taxon>
        <taxon>Eurotatoria</taxon>
        <taxon>Bdelloidea</taxon>
        <taxon>Adinetida</taxon>
        <taxon>Adinetidae</taxon>
        <taxon>Adineta</taxon>
    </lineage>
</organism>
<keyword evidence="2" id="KW-0812">Transmembrane</keyword>
<dbReference type="CDD" id="cd05819">
    <property type="entry name" value="NHL"/>
    <property type="match status" value="1"/>
</dbReference>
<evidence type="ECO:0000256" key="2">
    <source>
        <dbReference type="SAM" id="Phobius"/>
    </source>
</evidence>
<evidence type="ECO:0008006" key="5">
    <source>
        <dbReference type="Google" id="ProtNLM"/>
    </source>
</evidence>
<keyword evidence="2" id="KW-0472">Membrane</keyword>
<dbReference type="GO" id="GO:0008270">
    <property type="term" value="F:zinc ion binding"/>
    <property type="evidence" value="ECO:0007669"/>
    <property type="project" value="UniProtKB-KW"/>
</dbReference>
<dbReference type="InterPro" id="IPR050952">
    <property type="entry name" value="TRIM-NHL_E3_ligases"/>
</dbReference>
<keyword evidence="1" id="KW-0677">Repeat</keyword>
<dbReference type="SUPFAM" id="SSF101898">
    <property type="entry name" value="NHL repeat"/>
    <property type="match status" value="1"/>
</dbReference>
<name>A0A819SGC1_9BILA</name>
<dbReference type="PANTHER" id="PTHR24104">
    <property type="entry name" value="E3 UBIQUITIN-PROTEIN LIGASE NHLRC1-RELATED"/>
    <property type="match status" value="1"/>
</dbReference>
<evidence type="ECO:0000313" key="3">
    <source>
        <dbReference type="EMBL" id="CAF4059300.1"/>
    </source>
</evidence>
<evidence type="ECO:0000313" key="4">
    <source>
        <dbReference type="Proteomes" id="UP000663844"/>
    </source>
</evidence>
<dbReference type="Pfam" id="PF01436">
    <property type="entry name" value="NHL"/>
    <property type="match status" value="1"/>
</dbReference>
<feature type="transmembrane region" description="Helical" evidence="2">
    <location>
        <begin position="361"/>
        <end position="381"/>
    </location>
</feature>
<feature type="transmembrane region" description="Helical" evidence="2">
    <location>
        <begin position="263"/>
        <end position="289"/>
    </location>
</feature>
<evidence type="ECO:0000256" key="1">
    <source>
        <dbReference type="ARBA" id="ARBA00022737"/>
    </source>
</evidence>
<dbReference type="InterPro" id="IPR011042">
    <property type="entry name" value="6-blade_b-propeller_TolB-like"/>
</dbReference>